<feature type="compositionally biased region" description="Polar residues" evidence="2">
    <location>
        <begin position="649"/>
        <end position="668"/>
    </location>
</feature>
<keyword evidence="5" id="KW-1185">Reference proteome</keyword>
<reference evidence="4 5" key="1">
    <citation type="submission" date="2015-07" db="EMBL/GenBank/DDBJ databases">
        <authorList>
            <person name="Noorani M."/>
        </authorList>
    </citation>
    <scope>NUCLEOTIDE SEQUENCE [LARGE SCALE GENOMIC DNA]</scope>
    <source>
        <strain evidence="4">BBA 69670</strain>
    </source>
</reference>
<evidence type="ECO:0000313" key="5">
    <source>
        <dbReference type="Proteomes" id="UP000044841"/>
    </source>
</evidence>
<dbReference type="GO" id="GO:0005634">
    <property type="term" value="C:nucleus"/>
    <property type="evidence" value="ECO:0007669"/>
    <property type="project" value="TreeGrafter"/>
</dbReference>
<dbReference type="Pfam" id="PF23302">
    <property type="entry name" value="HTH_DNAJC9"/>
    <property type="match status" value="1"/>
</dbReference>
<dbReference type="PRINTS" id="PR00625">
    <property type="entry name" value="JDOMAIN"/>
</dbReference>
<dbReference type="InterPro" id="IPR036869">
    <property type="entry name" value="J_dom_sf"/>
</dbReference>
<feature type="compositionally biased region" description="Basic residues" evidence="2">
    <location>
        <begin position="228"/>
        <end position="237"/>
    </location>
</feature>
<dbReference type="SMART" id="SM00271">
    <property type="entry name" value="DnaJ"/>
    <property type="match status" value="1"/>
</dbReference>
<gene>
    <name evidence="4" type="ORF">RSOLAG22IIIB_03960</name>
</gene>
<dbReference type="InterPro" id="IPR036915">
    <property type="entry name" value="Cyclin-like_sf"/>
</dbReference>
<dbReference type="InterPro" id="IPR001623">
    <property type="entry name" value="DnaJ_domain"/>
</dbReference>
<proteinExistence type="inferred from homology"/>
<dbReference type="Pfam" id="PF00134">
    <property type="entry name" value="Cyclin_N"/>
    <property type="match status" value="1"/>
</dbReference>
<keyword evidence="1" id="KW-0195">Cyclin</keyword>
<dbReference type="EMBL" id="CYGV01000779">
    <property type="protein sequence ID" value="CUA69434.1"/>
    <property type="molecule type" value="Genomic_DNA"/>
</dbReference>
<dbReference type="PANTHER" id="PTHR44144:SF1">
    <property type="entry name" value="DNAJ HOMOLOG SUBFAMILY C MEMBER 9"/>
    <property type="match status" value="1"/>
</dbReference>
<dbReference type="InterPro" id="IPR056453">
    <property type="entry name" value="HTH_DNAJC9"/>
</dbReference>
<dbReference type="Gene3D" id="1.10.472.10">
    <property type="entry name" value="Cyclin-like"/>
    <property type="match status" value="2"/>
</dbReference>
<evidence type="ECO:0000256" key="2">
    <source>
        <dbReference type="SAM" id="MobiDB-lite"/>
    </source>
</evidence>
<dbReference type="PROSITE" id="PS50076">
    <property type="entry name" value="DNAJ_2"/>
    <property type="match status" value="1"/>
</dbReference>
<dbReference type="SUPFAM" id="SSF47954">
    <property type="entry name" value="Cyclin-like"/>
    <property type="match status" value="2"/>
</dbReference>
<dbReference type="Pfam" id="PF00226">
    <property type="entry name" value="DnaJ"/>
    <property type="match status" value="1"/>
</dbReference>
<accession>A0A0K6FTV3</accession>
<organism evidence="4 5">
    <name type="scientific">Rhizoctonia solani</name>
    <dbReference type="NCBI Taxonomy" id="456999"/>
    <lineage>
        <taxon>Eukaryota</taxon>
        <taxon>Fungi</taxon>
        <taxon>Dikarya</taxon>
        <taxon>Basidiomycota</taxon>
        <taxon>Agaricomycotina</taxon>
        <taxon>Agaricomycetes</taxon>
        <taxon>Cantharellales</taxon>
        <taxon>Ceratobasidiaceae</taxon>
        <taxon>Rhizoctonia</taxon>
    </lineage>
</organism>
<dbReference type="CDD" id="cd06257">
    <property type="entry name" value="DnaJ"/>
    <property type="match status" value="1"/>
</dbReference>
<dbReference type="InterPro" id="IPR013763">
    <property type="entry name" value="Cyclin-like_dom"/>
</dbReference>
<dbReference type="Gene3D" id="1.10.287.110">
    <property type="entry name" value="DnaJ domain"/>
    <property type="match status" value="1"/>
</dbReference>
<evidence type="ECO:0000256" key="1">
    <source>
        <dbReference type="RuleBase" id="RU000383"/>
    </source>
</evidence>
<dbReference type="CDD" id="cd20546">
    <property type="entry name" value="CYCLIN_SpCG1C_ScCTK2-like_rpt2"/>
    <property type="match status" value="1"/>
</dbReference>
<dbReference type="GO" id="GO:0005737">
    <property type="term" value="C:cytoplasm"/>
    <property type="evidence" value="ECO:0007669"/>
    <property type="project" value="TreeGrafter"/>
</dbReference>
<feature type="region of interest" description="Disordered" evidence="2">
    <location>
        <begin position="224"/>
        <end position="246"/>
    </location>
</feature>
<feature type="domain" description="J" evidence="3">
    <location>
        <begin position="18"/>
        <end position="88"/>
    </location>
</feature>
<dbReference type="GO" id="GO:0031072">
    <property type="term" value="F:heat shock protein binding"/>
    <property type="evidence" value="ECO:0007669"/>
    <property type="project" value="TreeGrafter"/>
</dbReference>
<dbReference type="SMART" id="SM00385">
    <property type="entry name" value="CYCLIN"/>
    <property type="match status" value="1"/>
</dbReference>
<sequence length="668" mass="74510">MDSDPATLFFPDSDGSVDLYSVLGIKATATEDEIKGAYRKLALKYHPDKHANSSEQGKVTAASKFQQIGFAYTILSNQKSRKRYDATGSTNSNLPDLAEGEDAWERYFEEMFDTVTGKQLDELRQAYQGSEEERSDLRAAYLAGNGSIDHIMAEIPHSTFEDEARFVVVINEMIDTGELQTLDIWKAEAKNKKAQNARRKRGEKEAKEAEQAARELGVWDEFYGSGKTGKRRGKGKGKQADTDGGDDSALKALIQSKAQKLDGFLDRLAEKYASPSTSAPKKGATRKRSAPDDDEVGDDEKPTKRRTKADSTHNPNLHTNVPRIPFSAIKLPLAIMSGLQQWYFSPIDMLKTPSTVHGCTLEEELSARQKGVELLLRVAGQLRLPVNAFVAAGSYFHRFYMRNSIRDYNYRDIAATCIFLATKVEECGRKLKDVATTVIFKTNANLKADTDIQALENSKEHKKWTENILVYEETLLDSLCFDLVVESPHACLAMVFDSTALGTGKHELFEVMDITFSQDSVPEGPQVLDSIVLNAWGIAHDTLRIPICLFFNARIIAASCFMVSLVSCSSLSTEWTDFPSPFDRYLSTDPSMLVWLEKFSLDFSDIQQISDCIFIILHFYKTSEPNERVQSPIPYQQLVPPTLAAVQWPPTTNTPASSQSTHDQTNSG</sequence>
<evidence type="ECO:0000259" key="3">
    <source>
        <dbReference type="PROSITE" id="PS50076"/>
    </source>
</evidence>
<feature type="region of interest" description="Disordered" evidence="2">
    <location>
        <begin position="647"/>
        <end position="668"/>
    </location>
</feature>
<dbReference type="SUPFAM" id="SSF46565">
    <property type="entry name" value="Chaperone J-domain"/>
    <property type="match status" value="1"/>
</dbReference>
<dbReference type="AlphaFoldDB" id="A0A0K6FTV3"/>
<dbReference type="Proteomes" id="UP000044841">
    <property type="component" value="Unassembled WGS sequence"/>
</dbReference>
<dbReference type="InterPro" id="IPR006671">
    <property type="entry name" value="Cyclin_N"/>
</dbReference>
<protein>
    <submittedName>
        <fullName evidence="4">Cyclin pch1</fullName>
    </submittedName>
</protein>
<evidence type="ECO:0000313" key="4">
    <source>
        <dbReference type="EMBL" id="CUA69434.1"/>
    </source>
</evidence>
<name>A0A0K6FTV3_9AGAM</name>
<feature type="region of interest" description="Disordered" evidence="2">
    <location>
        <begin position="272"/>
        <end position="319"/>
    </location>
</feature>
<comment type="similarity">
    <text evidence="1">Belongs to the cyclin family.</text>
</comment>
<dbReference type="InterPro" id="IPR052594">
    <property type="entry name" value="J_domain-containing_protein"/>
</dbReference>
<dbReference type="PANTHER" id="PTHR44144">
    <property type="entry name" value="DNAJ HOMOLOG SUBFAMILY C MEMBER 9"/>
    <property type="match status" value="1"/>
</dbReference>